<dbReference type="InterPro" id="IPR002933">
    <property type="entry name" value="Peptidase_M20"/>
</dbReference>
<dbReference type="GO" id="GO:0006508">
    <property type="term" value="P:proteolysis"/>
    <property type="evidence" value="ECO:0007669"/>
    <property type="project" value="UniProtKB-KW"/>
</dbReference>
<dbReference type="Pfam" id="PF01546">
    <property type="entry name" value="Peptidase_M20"/>
    <property type="match status" value="1"/>
</dbReference>
<organism evidence="6 7">
    <name type="scientific">Petrolisthes cinctipes</name>
    <name type="common">Flat porcelain crab</name>
    <dbReference type="NCBI Taxonomy" id="88211"/>
    <lineage>
        <taxon>Eukaryota</taxon>
        <taxon>Metazoa</taxon>
        <taxon>Ecdysozoa</taxon>
        <taxon>Arthropoda</taxon>
        <taxon>Crustacea</taxon>
        <taxon>Multicrustacea</taxon>
        <taxon>Malacostraca</taxon>
        <taxon>Eumalacostraca</taxon>
        <taxon>Eucarida</taxon>
        <taxon>Decapoda</taxon>
        <taxon>Pleocyemata</taxon>
        <taxon>Anomura</taxon>
        <taxon>Galatheoidea</taxon>
        <taxon>Porcellanidae</taxon>
        <taxon>Petrolisthes</taxon>
    </lineage>
</organism>
<dbReference type="InterPro" id="IPR011650">
    <property type="entry name" value="Peptidase_M20_dimer"/>
</dbReference>
<dbReference type="PROSITE" id="PS00759">
    <property type="entry name" value="ARGE_DAPE_CPG2_2"/>
    <property type="match status" value="1"/>
</dbReference>
<evidence type="ECO:0000256" key="4">
    <source>
        <dbReference type="ARBA" id="ARBA00022801"/>
    </source>
</evidence>
<dbReference type="Pfam" id="PF07687">
    <property type="entry name" value="M20_dimer"/>
    <property type="match status" value="1"/>
</dbReference>
<dbReference type="Proteomes" id="UP001286313">
    <property type="component" value="Unassembled WGS sequence"/>
</dbReference>
<keyword evidence="7" id="KW-1185">Reference proteome</keyword>
<keyword evidence="4" id="KW-0378">Hydrolase</keyword>
<proteinExistence type="inferred from homology"/>
<evidence type="ECO:0000259" key="5">
    <source>
        <dbReference type="Pfam" id="PF07687"/>
    </source>
</evidence>
<dbReference type="InterPro" id="IPR001261">
    <property type="entry name" value="ArgE/DapE_CS"/>
</dbReference>
<protein>
    <recommendedName>
        <fullName evidence="5">Peptidase M20 dimerisation domain-containing protein</fullName>
    </recommendedName>
</protein>
<evidence type="ECO:0000256" key="3">
    <source>
        <dbReference type="ARBA" id="ARBA00022723"/>
    </source>
</evidence>
<dbReference type="GO" id="GO:0046872">
    <property type="term" value="F:metal ion binding"/>
    <property type="evidence" value="ECO:0007669"/>
    <property type="project" value="UniProtKB-KW"/>
</dbReference>
<dbReference type="FunFam" id="3.40.630.10:FF:000014">
    <property type="entry name" value="Cytosolic non-specific dipeptidase"/>
    <property type="match status" value="1"/>
</dbReference>
<evidence type="ECO:0000313" key="6">
    <source>
        <dbReference type="EMBL" id="KAK3870188.1"/>
    </source>
</evidence>
<dbReference type="Gene3D" id="3.40.630.10">
    <property type="entry name" value="Zn peptidases"/>
    <property type="match status" value="3"/>
</dbReference>
<evidence type="ECO:0000256" key="2">
    <source>
        <dbReference type="ARBA" id="ARBA00022670"/>
    </source>
</evidence>
<dbReference type="EMBL" id="JAWQEG010002707">
    <property type="protein sequence ID" value="KAK3870188.1"/>
    <property type="molecule type" value="Genomic_DNA"/>
</dbReference>
<feature type="domain" description="Peptidase M20 dimerisation" evidence="5">
    <location>
        <begin position="212"/>
        <end position="370"/>
    </location>
</feature>
<dbReference type="Gene3D" id="3.30.70.360">
    <property type="match status" value="1"/>
</dbReference>
<reference evidence="6" key="1">
    <citation type="submission" date="2023-10" db="EMBL/GenBank/DDBJ databases">
        <title>Genome assemblies of two species of porcelain crab, Petrolisthes cinctipes and Petrolisthes manimaculis (Anomura: Porcellanidae).</title>
        <authorList>
            <person name="Angst P."/>
        </authorList>
    </citation>
    <scope>NUCLEOTIDE SEQUENCE</scope>
    <source>
        <strain evidence="6">PB745_01</strain>
        <tissue evidence="6">Gill</tissue>
    </source>
</reference>
<dbReference type="GO" id="GO:0008233">
    <property type="term" value="F:peptidase activity"/>
    <property type="evidence" value="ECO:0007669"/>
    <property type="project" value="UniProtKB-KW"/>
</dbReference>
<keyword evidence="3" id="KW-0479">Metal-binding</keyword>
<dbReference type="CDD" id="cd05676">
    <property type="entry name" value="M20_dipept_like_CNDP"/>
    <property type="match status" value="1"/>
</dbReference>
<evidence type="ECO:0000256" key="1">
    <source>
        <dbReference type="ARBA" id="ARBA00006247"/>
    </source>
</evidence>
<comment type="caution">
    <text evidence="6">The sequence shown here is derived from an EMBL/GenBank/DDBJ whole genome shotgun (WGS) entry which is preliminary data.</text>
</comment>
<dbReference type="SUPFAM" id="SSF53187">
    <property type="entry name" value="Zn-dependent exopeptidases"/>
    <property type="match status" value="2"/>
</dbReference>
<dbReference type="PANTHER" id="PTHR43270">
    <property type="entry name" value="BETA-ALA-HIS DIPEPTIDASE"/>
    <property type="match status" value="1"/>
</dbReference>
<dbReference type="PANTHER" id="PTHR43270:SF4">
    <property type="entry name" value="CARNOSINE DIPEPTIDASE 2, ISOFORM A"/>
    <property type="match status" value="1"/>
</dbReference>
<dbReference type="AlphaFoldDB" id="A0AAE1KE81"/>
<sequence>MAVPESLTKIFKYIDDNKTRFIDVLREAVAIKSVSAWPETRGEITRQMEWAKAKLEALGAQCSLKDIGTQTMPDGQKIGLPPVLLGQLGKDPKKKTVCLYGHLDVQPALKTDGWDTEPFVLIEKDGKLYGRGSTDDKGPVIGWIHAIEAFQKTGQNVPVNIKFVFEGMEESGSEGLEDLLKAEKDKFLAGTDYVCISDNYWLGKTKPCITYGLRGICYFCIEVECCTKDLHSGVFGGTVHEGMADLIYLMNTLIDNKGTILIPGLMDQVAKVTAEEEKLYKDIDFDVEDYRQDLGHSKLVHHNDKMKTLMARWRNPSLSLHGIEGAFSEPGAKTVIPRKVIGKFSIRIVPDQTPEFVTKVTIDHLNKQWAKRDSPNKMKAYLQHSGIHWLSDPNHPHIQAGRRAVRLAYGMEADMTRDGCSIPITLIMQAYHFHGGRCWMSDPSHANYDAGRRATKLVYGVEPDMTREGGSIPVTLVLQVIEMEGSAPAWVADYNSGNFRAGQRATRLVYGVEPDLTREGGSIPITIILEEVTGKNVMLLPMGACDDGAHSQNEKINISNYIEGTKLLGAYLHELAKV</sequence>
<dbReference type="InterPro" id="IPR051458">
    <property type="entry name" value="Cyt/Met_Dipeptidase"/>
</dbReference>
<accession>A0AAE1KE81</accession>
<name>A0AAE1KE81_PETCI</name>
<evidence type="ECO:0000313" key="7">
    <source>
        <dbReference type="Proteomes" id="UP001286313"/>
    </source>
</evidence>
<gene>
    <name evidence="6" type="ORF">Pcinc_024556</name>
</gene>
<keyword evidence="2" id="KW-0645">Protease</keyword>
<comment type="similarity">
    <text evidence="1">Belongs to the peptidase M20A family.</text>
</comment>